<evidence type="ECO:0000313" key="2">
    <source>
        <dbReference type="Proteomes" id="UP001219934"/>
    </source>
</evidence>
<feature type="non-terminal residue" evidence="1">
    <location>
        <position position="1"/>
    </location>
</feature>
<gene>
    <name evidence="1" type="ORF">JOQ06_028295</name>
</gene>
<evidence type="ECO:0000313" key="1">
    <source>
        <dbReference type="EMBL" id="KAJ4938829.1"/>
    </source>
</evidence>
<dbReference type="AlphaFoldDB" id="A0AAD6B9R5"/>
<keyword evidence="2" id="KW-1185">Reference proteome</keyword>
<proteinExistence type="predicted"/>
<comment type="caution">
    <text evidence="1">The sequence shown here is derived from an EMBL/GenBank/DDBJ whole genome shotgun (WGS) entry which is preliminary data.</text>
</comment>
<organism evidence="1 2">
    <name type="scientific">Pogonophryne albipinna</name>
    <dbReference type="NCBI Taxonomy" id="1090488"/>
    <lineage>
        <taxon>Eukaryota</taxon>
        <taxon>Metazoa</taxon>
        <taxon>Chordata</taxon>
        <taxon>Craniata</taxon>
        <taxon>Vertebrata</taxon>
        <taxon>Euteleostomi</taxon>
        <taxon>Actinopterygii</taxon>
        <taxon>Neopterygii</taxon>
        <taxon>Teleostei</taxon>
        <taxon>Neoteleostei</taxon>
        <taxon>Acanthomorphata</taxon>
        <taxon>Eupercaria</taxon>
        <taxon>Perciformes</taxon>
        <taxon>Notothenioidei</taxon>
        <taxon>Pogonophryne</taxon>
    </lineage>
</organism>
<reference evidence="1" key="1">
    <citation type="submission" date="2022-11" db="EMBL/GenBank/DDBJ databases">
        <title>Chromosome-level genome of Pogonophryne albipinna.</title>
        <authorList>
            <person name="Jo E."/>
        </authorList>
    </citation>
    <scope>NUCLEOTIDE SEQUENCE</scope>
    <source>
        <strain evidence="1">SGF0006</strain>
        <tissue evidence="1">Muscle</tissue>
    </source>
</reference>
<dbReference type="EMBL" id="JAPTMU010000008">
    <property type="protein sequence ID" value="KAJ4938829.1"/>
    <property type="molecule type" value="Genomic_DNA"/>
</dbReference>
<name>A0AAD6B9R5_9TELE</name>
<sequence>MAPRLLETAAWQPSIFSRLSATVPRLFGARRSLYEMALEEFFKDNPQLKYVCLKATEGVEAACSE</sequence>
<protein>
    <submittedName>
        <fullName evidence="1">Uncharacterized protein</fullName>
    </submittedName>
</protein>
<dbReference type="Proteomes" id="UP001219934">
    <property type="component" value="Unassembled WGS sequence"/>
</dbReference>
<accession>A0AAD6B9R5</accession>